<gene>
    <name evidence="9" type="ORF">GCM10008985_04410</name>
    <name evidence="10" type="ORF">MUK72_15345</name>
</gene>
<dbReference type="SUPFAM" id="SSF53335">
    <property type="entry name" value="S-adenosyl-L-methionine-dependent methyltransferases"/>
    <property type="match status" value="1"/>
</dbReference>
<evidence type="ECO:0000313" key="9">
    <source>
        <dbReference type="EMBL" id="GAA0451842.1"/>
    </source>
</evidence>
<dbReference type="RefSeq" id="WP_244705412.1">
    <property type="nucleotide sequence ID" value="NZ_BAAADN010000005.1"/>
</dbReference>
<dbReference type="Gene3D" id="3.40.50.150">
    <property type="entry name" value="Vaccinia Virus protein VP39"/>
    <property type="match status" value="1"/>
</dbReference>
<evidence type="ECO:0000256" key="5">
    <source>
        <dbReference type="ARBA" id="ARBA00022747"/>
    </source>
</evidence>
<evidence type="ECO:0000256" key="2">
    <source>
        <dbReference type="ARBA" id="ARBA00022603"/>
    </source>
</evidence>
<sequence>MPYLDDTYTKPVLDSLSDVHQQTGHGWSRVFRDWIDIVFASLQRDDDSHGKMANRYKSDFGKETTQTAFEDYAEAFASLLAVMEQTDADVLGCLFQEYGAPSEENGQHFTPPHVARLLGGMMLPTDEQIESTTPDDPITIRDPTCGSGGLLVGAGQQLEECAESPYAAVFVGQDIDIRCVKMTAINFVVRGLPGFAIHGDSLKADPIAAWEIMPTKGMMGAPIQECEPPQFTPVSDDETTDSSASATATDGADKVEGQNAQVDVDVELDTQQAEFAAFTDSDGDVNQ</sequence>
<geneLocation type="plasmid" evidence="10 11">
    <name>unnamed1</name>
</geneLocation>
<dbReference type="GO" id="GO:0032259">
    <property type="term" value="P:methylation"/>
    <property type="evidence" value="ECO:0007669"/>
    <property type="project" value="UniProtKB-KW"/>
</dbReference>
<dbReference type="PRINTS" id="PR00507">
    <property type="entry name" value="N12N6MTFRASE"/>
</dbReference>
<dbReference type="GO" id="GO:0003677">
    <property type="term" value="F:DNA binding"/>
    <property type="evidence" value="ECO:0007669"/>
    <property type="project" value="InterPro"/>
</dbReference>
<accession>A0AAV3SDL9</accession>
<dbReference type="InterPro" id="IPR003356">
    <property type="entry name" value="DNA_methylase_A-5"/>
</dbReference>
<evidence type="ECO:0000313" key="11">
    <source>
        <dbReference type="Proteomes" id="UP000830542"/>
    </source>
</evidence>
<comment type="catalytic activity">
    <reaction evidence="6">
        <text>a 2'-deoxyadenosine in DNA + S-adenosyl-L-methionine = an N(6)-methyl-2'-deoxyadenosine in DNA + S-adenosyl-L-homocysteine + H(+)</text>
        <dbReference type="Rhea" id="RHEA:15197"/>
        <dbReference type="Rhea" id="RHEA-COMP:12418"/>
        <dbReference type="Rhea" id="RHEA-COMP:12419"/>
        <dbReference type="ChEBI" id="CHEBI:15378"/>
        <dbReference type="ChEBI" id="CHEBI:57856"/>
        <dbReference type="ChEBI" id="CHEBI:59789"/>
        <dbReference type="ChEBI" id="CHEBI:90615"/>
        <dbReference type="ChEBI" id="CHEBI:90616"/>
        <dbReference type="EC" id="2.1.1.72"/>
    </reaction>
</comment>
<keyword evidence="3" id="KW-0808">Transferase</keyword>
<dbReference type="PANTHER" id="PTHR42933:SF3">
    <property type="entry name" value="TYPE I RESTRICTION ENZYME MJAVIII METHYLASE SUBUNIT"/>
    <property type="match status" value="1"/>
</dbReference>
<evidence type="ECO:0000256" key="4">
    <source>
        <dbReference type="ARBA" id="ARBA00022691"/>
    </source>
</evidence>
<dbReference type="GO" id="GO:0008170">
    <property type="term" value="F:N-methyltransferase activity"/>
    <property type="evidence" value="ECO:0007669"/>
    <property type="project" value="InterPro"/>
</dbReference>
<feature type="compositionally biased region" description="Low complexity" evidence="7">
    <location>
        <begin position="241"/>
        <end position="250"/>
    </location>
</feature>
<evidence type="ECO:0000256" key="7">
    <source>
        <dbReference type="SAM" id="MobiDB-lite"/>
    </source>
</evidence>
<keyword evidence="4" id="KW-0949">S-adenosyl-L-methionine</keyword>
<evidence type="ECO:0000313" key="12">
    <source>
        <dbReference type="Proteomes" id="UP001500962"/>
    </source>
</evidence>
<dbReference type="EMBL" id="BAAADN010000005">
    <property type="protein sequence ID" value="GAA0451842.1"/>
    <property type="molecule type" value="Genomic_DNA"/>
</dbReference>
<dbReference type="Proteomes" id="UP000830542">
    <property type="component" value="Plasmid unnamed1"/>
</dbReference>
<reference evidence="9" key="3">
    <citation type="submission" date="2023-12" db="EMBL/GenBank/DDBJ databases">
        <authorList>
            <person name="Sun Q."/>
            <person name="Inoue M."/>
        </authorList>
    </citation>
    <scope>NUCLEOTIDE SEQUENCE</scope>
    <source>
        <strain evidence="9">JCM 12289</strain>
    </source>
</reference>
<evidence type="ECO:0000256" key="6">
    <source>
        <dbReference type="ARBA" id="ARBA00047942"/>
    </source>
</evidence>
<feature type="domain" description="DNA methylase adenine-specific" evidence="8">
    <location>
        <begin position="94"/>
        <end position="205"/>
    </location>
</feature>
<reference evidence="10" key="2">
    <citation type="submission" date="2022-04" db="EMBL/GenBank/DDBJ databases">
        <title>Sequencing and genomic assembly of Halococcus dombrowskii.</title>
        <authorList>
            <person name="Lim S.W."/>
            <person name="MacLea K.S."/>
        </authorList>
    </citation>
    <scope>NUCLEOTIDE SEQUENCE</scope>
    <source>
        <strain evidence="10">H4</strain>
        <plasmid evidence="10">unnamed1</plasmid>
    </source>
</reference>
<evidence type="ECO:0000256" key="1">
    <source>
        <dbReference type="ARBA" id="ARBA00011900"/>
    </source>
</evidence>
<dbReference type="Pfam" id="PF02384">
    <property type="entry name" value="N6_Mtase"/>
    <property type="match status" value="1"/>
</dbReference>
<keyword evidence="2 10" id="KW-0489">Methyltransferase</keyword>
<dbReference type="GO" id="GO:0009307">
    <property type="term" value="P:DNA restriction-modification system"/>
    <property type="evidence" value="ECO:0007669"/>
    <property type="project" value="UniProtKB-KW"/>
</dbReference>
<dbReference type="Proteomes" id="UP001500962">
    <property type="component" value="Unassembled WGS sequence"/>
</dbReference>
<evidence type="ECO:0000256" key="3">
    <source>
        <dbReference type="ARBA" id="ARBA00022679"/>
    </source>
</evidence>
<dbReference type="InterPro" id="IPR051537">
    <property type="entry name" value="DNA_Adenine_Mtase"/>
</dbReference>
<organism evidence="9 12">
    <name type="scientific">Halococcus dombrowskii</name>
    <dbReference type="NCBI Taxonomy" id="179637"/>
    <lineage>
        <taxon>Archaea</taxon>
        <taxon>Methanobacteriati</taxon>
        <taxon>Methanobacteriota</taxon>
        <taxon>Stenosarchaea group</taxon>
        <taxon>Halobacteria</taxon>
        <taxon>Halobacteriales</taxon>
        <taxon>Halococcaceae</taxon>
        <taxon>Halococcus</taxon>
    </lineage>
</organism>
<dbReference type="InterPro" id="IPR029063">
    <property type="entry name" value="SAM-dependent_MTases_sf"/>
</dbReference>
<proteinExistence type="predicted"/>
<feature type="region of interest" description="Disordered" evidence="7">
    <location>
        <begin position="224"/>
        <end position="264"/>
    </location>
</feature>
<dbReference type="GeneID" id="71763251"/>
<name>A0AAV3SDL9_HALDO</name>
<evidence type="ECO:0000259" key="8">
    <source>
        <dbReference type="Pfam" id="PF02384"/>
    </source>
</evidence>
<keyword evidence="11" id="KW-1185">Reference proteome</keyword>
<dbReference type="AlphaFoldDB" id="A0AAV3SDL9"/>
<dbReference type="GO" id="GO:0009007">
    <property type="term" value="F:site-specific DNA-methyltransferase (adenine-specific) activity"/>
    <property type="evidence" value="ECO:0007669"/>
    <property type="project" value="UniProtKB-EC"/>
</dbReference>
<reference evidence="9" key="1">
    <citation type="journal article" date="2014" name="Int. J. Syst. Evol. Microbiol.">
        <title>Complete genome sequence of Corynebacterium casei LMG S-19264T (=DSM 44701T), isolated from a smear-ripened cheese.</title>
        <authorList>
            <consortium name="US DOE Joint Genome Institute (JGI-PGF)"/>
            <person name="Walter F."/>
            <person name="Albersmeier A."/>
            <person name="Kalinowski J."/>
            <person name="Ruckert C."/>
        </authorList>
    </citation>
    <scope>NUCLEOTIDE SEQUENCE</scope>
    <source>
        <strain evidence="9">JCM 12289</strain>
    </source>
</reference>
<dbReference type="PANTHER" id="PTHR42933">
    <property type="entry name" value="SLR6095 PROTEIN"/>
    <property type="match status" value="1"/>
</dbReference>
<dbReference type="KEGG" id="hdo:MUK72_15345"/>
<dbReference type="EMBL" id="CP095006">
    <property type="protein sequence ID" value="UOO96570.1"/>
    <property type="molecule type" value="Genomic_DNA"/>
</dbReference>
<keyword evidence="10" id="KW-0614">Plasmid</keyword>
<keyword evidence="5" id="KW-0680">Restriction system</keyword>
<evidence type="ECO:0000313" key="10">
    <source>
        <dbReference type="EMBL" id="UOO96570.1"/>
    </source>
</evidence>
<protein>
    <recommendedName>
        <fullName evidence="1">site-specific DNA-methyltransferase (adenine-specific)</fullName>
        <ecNumber evidence="1">2.1.1.72</ecNumber>
    </recommendedName>
</protein>
<dbReference type="EC" id="2.1.1.72" evidence="1"/>